<keyword evidence="1" id="KW-0030">Aminoacyl-tRNA synthetase</keyword>
<feature type="non-terminal residue" evidence="1">
    <location>
        <position position="1"/>
    </location>
</feature>
<gene>
    <name evidence="1" type="ORF">C477_05439</name>
</gene>
<dbReference type="AlphaFoldDB" id="M0CES7"/>
<proteinExistence type="predicted"/>
<keyword evidence="2" id="KW-1185">Reference proteome</keyword>
<accession>M0CES7</accession>
<dbReference type="PANTHER" id="PTHR10055">
    <property type="entry name" value="TRYPTOPHANYL-TRNA SYNTHETASE"/>
    <property type="match status" value="1"/>
</dbReference>
<organism evidence="1 2">
    <name type="scientific">Haloterrigena salina JCM 13891</name>
    <dbReference type="NCBI Taxonomy" id="1227488"/>
    <lineage>
        <taxon>Archaea</taxon>
        <taxon>Methanobacteriati</taxon>
        <taxon>Methanobacteriota</taxon>
        <taxon>Stenosarchaea group</taxon>
        <taxon>Halobacteria</taxon>
        <taxon>Halobacteriales</taxon>
        <taxon>Natrialbaceae</taxon>
        <taxon>Haloterrigena</taxon>
    </lineage>
</organism>
<protein>
    <submittedName>
        <fullName evidence="1">Tryptophanyl-tRNA synthetase</fullName>
    </submittedName>
</protein>
<dbReference type="GO" id="GO:0004830">
    <property type="term" value="F:tryptophan-tRNA ligase activity"/>
    <property type="evidence" value="ECO:0007669"/>
    <property type="project" value="TreeGrafter"/>
</dbReference>
<dbReference type="PATRIC" id="fig|1227488.3.peg.1077"/>
<keyword evidence="1" id="KW-0436">Ligase</keyword>
<dbReference type="Gene3D" id="1.10.240.10">
    <property type="entry name" value="Tyrosyl-Transfer RNA Synthetase"/>
    <property type="match status" value="1"/>
</dbReference>
<evidence type="ECO:0000313" key="2">
    <source>
        <dbReference type="Proteomes" id="UP000011657"/>
    </source>
</evidence>
<dbReference type="GO" id="GO:0005737">
    <property type="term" value="C:cytoplasm"/>
    <property type="evidence" value="ECO:0007669"/>
    <property type="project" value="TreeGrafter"/>
</dbReference>
<evidence type="ECO:0000313" key="1">
    <source>
        <dbReference type="EMBL" id="ELZ21760.1"/>
    </source>
</evidence>
<dbReference type="GO" id="GO:0006436">
    <property type="term" value="P:tryptophanyl-tRNA aminoacylation"/>
    <property type="evidence" value="ECO:0007669"/>
    <property type="project" value="TreeGrafter"/>
</dbReference>
<name>M0CES7_9EURY</name>
<comment type="caution">
    <text evidence="1">The sequence shown here is derived from an EMBL/GenBank/DDBJ whole genome shotgun (WGS) entry which is preliminary data.</text>
</comment>
<reference evidence="1 2" key="1">
    <citation type="journal article" date="2014" name="PLoS Genet.">
        <title>Phylogenetically driven sequencing of extremely halophilic archaea reveals strategies for static and dynamic osmo-response.</title>
        <authorList>
            <person name="Becker E.A."/>
            <person name="Seitzer P.M."/>
            <person name="Tritt A."/>
            <person name="Larsen D."/>
            <person name="Krusor M."/>
            <person name="Yao A.I."/>
            <person name="Wu D."/>
            <person name="Madern D."/>
            <person name="Eisen J.A."/>
            <person name="Darling A.E."/>
            <person name="Facciotti M.T."/>
        </authorList>
    </citation>
    <scope>NUCLEOTIDE SEQUENCE [LARGE SCALE GENOMIC DNA]</scope>
    <source>
        <strain evidence="1 2">JCM 13891</strain>
    </source>
</reference>
<dbReference type="SUPFAM" id="SSF52374">
    <property type="entry name" value="Nucleotidylyl transferase"/>
    <property type="match status" value="1"/>
</dbReference>
<dbReference type="Proteomes" id="UP000011657">
    <property type="component" value="Unassembled WGS sequence"/>
</dbReference>
<dbReference type="eggNOG" id="arCOG01887">
    <property type="taxonomic scope" value="Archaea"/>
</dbReference>
<dbReference type="EMBL" id="AOIS01000018">
    <property type="protein sequence ID" value="ELZ21760.1"/>
    <property type="molecule type" value="Genomic_DNA"/>
</dbReference>
<sequence length="94" mass="10755">GDPTVDVPFQYLRFFFESDDERLKRIAADYRSGDLLSGELKDLAIERITEFLADHQRRRAELGSLESELEPYRLTAGERRRALERAGVPTGLEG</sequence>
<dbReference type="STRING" id="1227488.C477_05439"/>
<dbReference type="PANTHER" id="PTHR10055:SF1">
    <property type="entry name" value="TRYPTOPHAN--TRNA LIGASE, CYTOPLASMIC"/>
    <property type="match status" value="1"/>
</dbReference>